<accession>A0A1S0Z7Z3</accession>
<sequence>MKAVFYIILFAFQTYLIYLSISTSDKKQKTIELTSLNCFVILFLIYDKLFFLFIAYVFLIIFILNLFRN</sequence>
<name>A0A1S0Z7Z3_SALET</name>
<dbReference type="AlphaFoldDB" id="A0A1S0Z7Z3"/>
<reference evidence="2" key="1">
    <citation type="submission" date="2016-09" db="EMBL/GenBank/DDBJ databases">
        <title>Whole genome sequencing of Salmonella enterica.</title>
        <authorList>
            <person name="Bell R."/>
        </authorList>
    </citation>
    <scope>NUCLEOTIDE SEQUENCE [LARGE SCALE GENOMIC DNA]</scope>
    <source>
        <strain evidence="2">CFSAN044978</strain>
    </source>
</reference>
<keyword evidence="1" id="KW-0472">Membrane</keyword>
<comment type="caution">
    <text evidence="2">The sequence shown here is derived from an EMBL/GenBank/DDBJ whole genome shotgun (WGS) entry which is preliminary data.</text>
</comment>
<evidence type="ECO:0000313" key="2">
    <source>
        <dbReference type="EMBL" id="OHG59291.1"/>
    </source>
</evidence>
<gene>
    <name evidence="2" type="ORF">A7T00_29680</name>
</gene>
<keyword evidence="1" id="KW-1133">Transmembrane helix</keyword>
<keyword evidence="1" id="KW-0812">Transmembrane</keyword>
<evidence type="ECO:0000256" key="1">
    <source>
        <dbReference type="SAM" id="Phobius"/>
    </source>
</evidence>
<protein>
    <submittedName>
        <fullName evidence="2">Bacteriocin</fullName>
    </submittedName>
</protein>
<feature type="transmembrane region" description="Helical" evidence="1">
    <location>
        <begin position="36"/>
        <end position="64"/>
    </location>
</feature>
<dbReference type="EMBL" id="MLZC01000026">
    <property type="protein sequence ID" value="OHG59291.1"/>
    <property type="molecule type" value="Genomic_DNA"/>
</dbReference>
<feature type="transmembrane region" description="Helical" evidence="1">
    <location>
        <begin position="6"/>
        <end position="24"/>
    </location>
</feature>
<organism evidence="2">
    <name type="scientific">Salmonella enterica subsp. enterica serovar Saintpaul</name>
    <dbReference type="NCBI Taxonomy" id="90105"/>
    <lineage>
        <taxon>Bacteria</taxon>
        <taxon>Pseudomonadati</taxon>
        <taxon>Pseudomonadota</taxon>
        <taxon>Gammaproteobacteria</taxon>
        <taxon>Enterobacterales</taxon>
        <taxon>Enterobacteriaceae</taxon>
        <taxon>Salmonella</taxon>
    </lineage>
</organism>
<proteinExistence type="predicted"/>